<dbReference type="Gene3D" id="1.10.287.130">
    <property type="match status" value="1"/>
</dbReference>
<dbReference type="CDD" id="cd00082">
    <property type="entry name" value="HisKA"/>
    <property type="match status" value="1"/>
</dbReference>
<keyword evidence="6" id="KW-0547">Nucleotide-binding</keyword>
<dbReference type="PROSITE" id="PS50894">
    <property type="entry name" value="HPT"/>
    <property type="match status" value="1"/>
</dbReference>
<dbReference type="CDD" id="cd17546">
    <property type="entry name" value="REC_hyHK_CKI1_RcsC-like"/>
    <property type="match status" value="1"/>
</dbReference>
<feature type="modified residue" description="4-aspartylphosphate" evidence="14">
    <location>
        <position position="372"/>
    </location>
</feature>
<dbReference type="Pfam" id="PF01627">
    <property type="entry name" value="Hpt"/>
    <property type="match status" value="1"/>
</dbReference>
<dbReference type="Pfam" id="PF02518">
    <property type="entry name" value="HATPase_c"/>
    <property type="match status" value="1"/>
</dbReference>
<dbReference type="FunFam" id="1.10.287.130:FF:000002">
    <property type="entry name" value="Two-component osmosensing histidine kinase"/>
    <property type="match status" value="1"/>
</dbReference>
<feature type="domain" description="Histidine kinase" evidence="15">
    <location>
        <begin position="77"/>
        <end position="298"/>
    </location>
</feature>
<evidence type="ECO:0000256" key="2">
    <source>
        <dbReference type="ARBA" id="ARBA00006402"/>
    </source>
</evidence>
<keyword evidence="9" id="KW-0902">Two-component regulatory system</keyword>
<dbReference type="InterPro" id="IPR036097">
    <property type="entry name" value="HisK_dim/P_sf"/>
</dbReference>
<dbReference type="GO" id="GO:0005524">
    <property type="term" value="F:ATP binding"/>
    <property type="evidence" value="ECO:0007669"/>
    <property type="project" value="UniProtKB-KW"/>
</dbReference>
<dbReference type="Pfam" id="PF00072">
    <property type="entry name" value="Response_reg"/>
    <property type="match status" value="1"/>
</dbReference>
<comment type="subunit">
    <text evidence="10">At low DSF concentrations, interacts with RpfF.</text>
</comment>
<dbReference type="InterPro" id="IPR036641">
    <property type="entry name" value="HPT_dom_sf"/>
</dbReference>
<dbReference type="PANTHER" id="PTHR45339:SF5">
    <property type="entry name" value="HISTIDINE KINASE"/>
    <property type="match status" value="1"/>
</dbReference>
<comment type="similarity">
    <text evidence="2">In the N-terminal section; belongs to the phytochrome family.</text>
</comment>
<dbReference type="GO" id="GO:0005886">
    <property type="term" value="C:plasma membrane"/>
    <property type="evidence" value="ECO:0007669"/>
    <property type="project" value="UniProtKB-SubCell"/>
</dbReference>
<dbReference type="PANTHER" id="PTHR45339">
    <property type="entry name" value="HYBRID SIGNAL TRANSDUCTION HISTIDINE KINASE J"/>
    <property type="match status" value="1"/>
</dbReference>
<dbReference type="InterPro" id="IPR036890">
    <property type="entry name" value="HATPase_C_sf"/>
</dbReference>
<keyword evidence="7" id="KW-0418">Kinase</keyword>
<evidence type="ECO:0000256" key="13">
    <source>
        <dbReference type="PROSITE-ProRule" id="PRU00110"/>
    </source>
</evidence>
<reference evidence="18" key="1">
    <citation type="journal article" date="2014" name="Int. J. Syst. Evol. Microbiol.">
        <title>Complete genome sequence of Corynebacterium casei LMG S-19264T (=DSM 44701T), isolated from a smear-ripened cheese.</title>
        <authorList>
            <consortium name="US DOE Joint Genome Institute (JGI-PGF)"/>
            <person name="Walter F."/>
            <person name="Albersmeier A."/>
            <person name="Kalinowski J."/>
            <person name="Ruckert C."/>
        </authorList>
    </citation>
    <scope>NUCLEOTIDE SEQUENCE</scope>
    <source>
        <strain evidence="18">CGMCC 1.16134</strain>
    </source>
</reference>
<comment type="catalytic activity">
    <reaction evidence="1">
        <text>ATP + protein L-histidine = ADP + protein N-phospho-L-histidine.</text>
        <dbReference type="EC" id="2.7.13.3"/>
    </reaction>
</comment>
<dbReference type="PRINTS" id="PR00344">
    <property type="entry name" value="BCTRLSENSOR"/>
</dbReference>
<dbReference type="EMBL" id="BMKR01000003">
    <property type="protein sequence ID" value="GGF65079.1"/>
    <property type="molecule type" value="Genomic_DNA"/>
</dbReference>
<evidence type="ECO:0000256" key="4">
    <source>
        <dbReference type="ARBA" id="ARBA00022553"/>
    </source>
</evidence>
<dbReference type="EC" id="2.7.13.3" evidence="3"/>
<dbReference type="InterPro" id="IPR005467">
    <property type="entry name" value="His_kinase_dom"/>
</dbReference>
<evidence type="ECO:0000256" key="1">
    <source>
        <dbReference type="ARBA" id="ARBA00000085"/>
    </source>
</evidence>
<gene>
    <name evidence="18" type="ORF">GCM10010912_07610</name>
</gene>
<protein>
    <recommendedName>
        <fullName evidence="12">Circadian input-output histidine kinase CikA</fullName>
        <ecNumber evidence="3">2.7.13.3</ecNumber>
    </recommendedName>
    <alternativeName>
        <fullName evidence="11">Sensory/regulatory protein RpfC</fullName>
    </alternativeName>
</protein>
<dbReference type="SUPFAM" id="SSF52172">
    <property type="entry name" value="CheY-like"/>
    <property type="match status" value="1"/>
</dbReference>
<feature type="modified residue" description="Phosphohistidine" evidence="13">
    <location>
        <position position="506"/>
    </location>
</feature>
<dbReference type="SMART" id="SM00388">
    <property type="entry name" value="HisKA"/>
    <property type="match status" value="1"/>
</dbReference>
<dbReference type="Pfam" id="PF00512">
    <property type="entry name" value="HisKA"/>
    <property type="match status" value="1"/>
</dbReference>
<evidence type="ECO:0000256" key="7">
    <source>
        <dbReference type="ARBA" id="ARBA00022777"/>
    </source>
</evidence>
<evidence type="ECO:0000256" key="11">
    <source>
        <dbReference type="ARBA" id="ARBA00068150"/>
    </source>
</evidence>
<dbReference type="GO" id="GO:0000155">
    <property type="term" value="F:phosphorelay sensor kinase activity"/>
    <property type="evidence" value="ECO:0007669"/>
    <property type="project" value="InterPro"/>
</dbReference>
<evidence type="ECO:0000256" key="8">
    <source>
        <dbReference type="ARBA" id="ARBA00022840"/>
    </source>
</evidence>
<dbReference type="Gene3D" id="1.20.120.160">
    <property type="entry name" value="HPT domain"/>
    <property type="match status" value="1"/>
</dbReference>
<dbReference type="Gene3D" id="3.30.565.10">
    <property type="entry name" value="Histidine kinase-like ATPase, C-terminal domain"/>
    <property type="match status" value="1"/>
</dbReference>
<keyword evidence="4 14" id="KW-0597">Phosphoprotein</keyword>
<dbReference type="SUPFAM" id="SSF47384">
    <property type="entry name" value="Homodimeric domain of signal transducing histidine kinase"/>
    <property type="match status" value="1"/>
</dbReference>
<evidence type="ECO:0000256" key="12">
    <source>
        <dbReference type="ARBA" id="ARBA00074306"/>
    </source>
</evidence>
<evidence type="ECO:0000256" key="3">
    <source>
        <dbReference type="ARBA" id="ARBA00012438"/>
    </source>
</evidence>
<evidence type="ECO:0000259" key="17">
    <source>
        <dbReference type="PROSITE" id="PS50894"/>
    </source>
</evidence>
<evidence type="ECO:0000256" key="9">
    <source>
        <dbReference type="ARBA" id="ARBA00023012"/>
    </source>
</evidence>
<keyword evidence="8" id="KW-0067">ATP-binding</keyword>
<accession>A0A917C0T2</accession>
<dbReference type="Proteomes" id="UP000637643">
    <property type="component" value="Unassembled WGS sequence"/>
</dbReference>
<name>A0A917C0T2_9BACL</name>
<proteinExistence type="inferred from homology"/>
<evidence type="ECO:0000256" key="6">
    <source>
        <dbReference type="ARBA" id="ARBA00022741"/>
    </source>
</evidence>
<dbReference type="PROSITE" id="PS50110">
    <property type="entry name" value="RESPONSE_REGULATORY"/>
    <property type="match status" value="1"/>
</dbReference>
<dbReference type="InterPro" id="IPR004358">
    <property type="entry name" value="Sig_transdc_His_kin-like_C"/>
</dbReference>
<evidence type="ECO:0000256" key="14">
    <source>
        <dbReference type="PROSITE-ProRule" id="PRU00169"/>
    </source>
</evidence>
<evidence type="ECO:0000259" key="15">
    <source>
        <dbReference type="PROSITE" id="PS50109"/>
    </source>
</evidence>
<dbReference type="InterPro" id="IPR011006">
    <property type="entry name" value="CheY-like_superfamily"/>
</dbReference>
<evidence type="ECO:0000313" key="18">
    <source>
        <dbReference type="EMBL" id="GGF65079.1"/>
    </source>
</evidence>
<dbReference type="SMART" id="SM00387">
    <property type="entry name" value="HATPase_c"/>
    <property type="match status" value="1"/>
</dbReference>
<dbReference type="CDD" id="cd16922">
    <property type="entry name" value="HATPase_EvgS-ArcB-TorS-like"/>
    <property type="match status" value="1"/>
</dbReference>
<dbReference type="InterPro" id="IPR008207">
    <property type="entry name" value="Sig_transdc_His_kin_Hpt_dom"/>
</dbReference>
<dbReference type="Gene3D" id="3.40.50.2300">
    <property type="match status" value="1"/>
</dbReference>
<dbReference type="PROSITE" id="PS50109">
    <property type="entry name" value="HIS_KIN"/>
    <property type="match status" value="1"/>
</dbReference>
<organism evidence="18 19">
    <name type="scientific">Paenibacillus albidus</name>
    <dbReference type="NCBI Taxonomy" id="2041023"/>
    <lineage>
        <taxon>Bacteria</taxon>
        <taxon>Bacillati</taxon>
        <taxon>Bacillota</taxon>
        <taxon>Bacilli</taxon>
        <taxon>Bacillales</taxon>
        <taxon>Paenibacillaceae</taxon>
        <taxon>Paenibacillus</taxon>
    </lineage>
</organism>
<dbReference type="SMART" id="SM00448">
    <property type="entry name" value="REC"/>
    <property type="match status" value="1"/>
</dbReference>
<feature type="domain" description="Response regulatory" evidence="16">
    <location>
        <begin position="322"/>
        <end position="442"/>
    </location>
</feature>
<evidence type="ECO:0000259" key="16">
    <source>
        <dbReference type="PROSITE" id="PS50110"/>
    </source>
</evidence>
<comment type="caution">
    <text evidence="18">The sequence shown here is derived from an EMBL/GenBank/DDBJ whole genome shotgun (WGS) entry which is preliminary data.</text>
</comment>
<dbReference type="InterPro" id="IPR001789">
    <property type="entry name" value="Sig_transdc_resp-reg_receiver"/>
</dbReference>
<keyword evidence="19" id="KW-1185">Reference proteome</keyword>
<dbReference type="InterPro" id="IPR003661">
    <property type="entry name" value="HisK_dim/P_dom"/>
</dbReference>
<evidence type="ECO:0000256" key="5">
    <source>
        <dbReference type="ARBA" id="ARBA00022679"/>
    </source>
</evidence>
<dbReference type="InterPro" id="IPR003594">
    <property type="entry name" value="HATPase_dom"/>
</dbReference>
<keyword evidence="5" id="KW-0808">Transferase</keyword>
<evidence type="ECO:0000313" key="19">
    <source>
        <dbReference type="Proteomes" id="UP000637643"/>
    </source>
</evidence>
<dbReference type="SUPFAM" id="SSF55874">
    <property type="entry name" value="ATPase domain of HSP90 chaperone/DNA topoisomerase II/histidine kinase"/>
    <property type="match status" value="1"/>
</dbReference>
<dbReference type="SUPFAM" id="SSF47226">
    <property type="entry name" value="Histidine-containing phosphotransfer domain, HPT domain"/>
    <property type="match status" value="1"/>
</dbReference>
<feature type="domain" description="HPt" evidence="17">
    <location>
        <begin position="467"/>
        <end position="561"/>
    </location>
</feature>
<dbReference type="FunFam" id="3.30.565.10:FF:000010">
    <property type="entry name" value="Sensor histidine kinase RcsC"/>
    <property type="match status" value="1"/>
</dbReference>
<sequence>MTDNQQEIRRLRETIENLSHQIILGQDREKQTLADFSAMNNELTTTYRLLAKTNAGLQALKEEAERANRAKSLFLAMVSHEIRTPMNGIIGMTELLRDSTVTPEQQTHLEVIEESAQYLLRIINNLLDISKIEAGQMTLEVSPLQVRGMLEHVMQLLAPAARKQGNTITCHVDDRVEAYLNGDASKIIQVLINLLNNGIKFTRDGTVEAAVKLIEDQGSRQRLRFEVKDTGIGISAQDKVKLFRPYTQIQDESDTASEGTGLGLSICKSMVELMDGRLDVDSEPGAGSTFWFELVLGKTRSAPGDTGQSAASPAAQVYRSQPVLVAEDHHLNSKLLLMQLKKLGITDVQLVESGLEAVEAVRQRDFGLILMDSQLAEMNGAEAAATIRRMERADGRVRTPIIGITGDGSHNTQEAFRQAGMDDWVVKPLTLDKLRQLLGEWFSASCQMPIINVETINGIRELDEDGESELLRMLLDMFNSDTPVRIQALYTALGKRSAAESAGIAHSLKSGSLGIGAQYFASICAEIEQYAKQGDLTAAAALLPQLIPAYEETSKRLEQLI</sequence>
<dbReference type="AlphaFoldDB" id="A0A917C0T2"/>
<evidence type="ECO:0000256" key="10">
    <source>
        <dbReference type="ARBA" id="ARBA00064003"/>
    </source>
</evidence>
<reference evidence="18" key="2">
    <citation type="submission" date="2020-09" db="EMBL/GenBank/DDBJ databases">
        <authorList>
            <person name="Sun Q."/>
            <person name="Zhou Y."/>
        </authorList>
    </citation>
    <scope>NUCLEOTIDE SEQUENCE</scope>
    <source>
        <strain evidence="18">CGMCC 1.16134</strain>
    </source>
</reference>